<keyword evidence="7" id="KW-1185">Reference proteome</keyword>
<name>B7QNM0_IXOSC</name>
<dbReference type="Proteomes" id="UP000001555">
    <property type="component" value="Unassembled WGS sequence"/>
</dbReference>
<reference evidence="6" key="2">
    <citation type="submission" date="2020-05" db="UniProtKB">
        <authorList>
            <consortium name="EnsemblMetazoa"/>
        </authorList>
    </citation>
    <scope>IDENTIFICATION</scope>
    <source>
        <strain evidence="6">wikel</strain>
    </source>
</reference>
<evidence type="ECO:0000313" key="7">
    <source>
        <dbReference type="Proteomes" id="UP000001555"/>
    </source>
</evidence>
<dbReference type="VEuPathDB" id="VectorBase:ISCW015339"/>
<dbReference type="PRINTS" id="PR00249">
    <property type="entry name" value="GPCRSECRETIN"/>
</dbReference>
<dbReference type="InterPro" id="IPR050332">
    <property type="entry name" value="GPCR_2"/>
</dbReference>
<dbReference type="HOGENOM" id="CLU_3093416_0_0_1"/>
<dbReference type="EMBL" id="DS979492">
    <property type="protein sequence ID" value="EEC20442.1"/>
    <property type="molecule type" value="Genomic_DNA"/>
</dbReference>
<dbReference type="GO" id="GO:0004930">
    <property type="term" value="F:G protein-coupled receptor activity"/>
    <property type="evidence" value="ECO:0007669"/>
    <property type="project" value="InterPro"/>
</dbReference>
<dbReference type="PANTHER" id="PTHR45620">
    <property type="entry name" value="PDF RECEPTOR-LIKE PROTEIN-RELATED"/>
    <property type="match status" value="1"/>
</dbReference>
<evidence type="ECO:0000313" key="5">
    <source>
        <dbReference type="EMBL" id="EEC20442.1"/>
    </source>
</evidence>
<dbReference type="AlphaFoldDB" id="B7QNM0"/>
<keyword evidence="3" id="KW-1133">Transmembrane helix</keyword>
<dbReference type="GO" id="GO:0016020">
    <property type="term" value="C:membrane"/>
    <property type="evidence" value="ECO:0007669"/>
    <property type="project" value="UniProtKB-SubCell"/>
</dbReference>
<sequence length="52" mass="5935">FLSAIGPNSHSATFTLFLCFRKLRCPRNSLHMHLFLSFILRALAVLVKDAIF</sequence>
<comment type="subcellular location">
    <subcellularLocation>
        <location evidence="1">Membrane</location>
        <topology evidence="1">Multi-pass membrane protein</topology>
    </subcellularLocation>
</comment>
<evidence type="ECO:0000256" key="2">
    <source>
        <dbReference type="ARBA" id="ARBA00022692"/>
    </source>
</evidence>
<evidence type="ECO:0000256" key="4">
    <source>
        <dbReference type="ARBA" id="ARBA00023136"/>
    </source>
</evidence>
<dbReference type="Gene3D" id="1.20.1070.10">
    <property type="entry name" value="Rhodopsin 7-helix transmembrane proteins"/>
    <property type="match status" value="1"/>
</dbReference>
<dbReference type="InterPro" id="IPR000832">
    <property type="entry name" value="GPCR_2_secretin-like"/>
</dbReference>
<keyword evidence="2" id="KW-0812">Transmembrane</keyword>
<feature type="non-terminal residue" evidence="5">
    <location>
        <position position="52"/>
    </location>
</feature>
<organism>
    <name type="scientific">Ixodes scapularis</name>
    <name type="common">Black-legged tick</name>
    <name type="synonym">Deer tick</name>
    <dbReference type="NCBI Taxonomy" id="6945"/>
    <lineage>
        <taxon>Eukaryota</taxon>
        <taxon>Metazoa</taxon>
        <taxon>Ecdysozoa</taxon>
        <taxon>Arthropoda</taxon>
        <taxon>Chelicerata</taxon>
        <taxon>Arachnida</taxon>
        <taxon>Acari</taxon>
        <taxon>Parasitiformes</taxon>
        <taxon>Ixodida</taxon>
        <taxon>Ixodoidea</taxon>
        <taxon>Ixodidae</taxon>
        <taxon>Ixodinae</taxon>
        <taxon>Ixodes</taxon>
    </lineage>
</organism>
<dbReference type="PANTHER" id="PTHR45620:SF1">
    <property type="entry name" value="G-PROTEIN COUPLED RECEPTORS FAMILY 2 PROFILE 2 DOMAIN-CONTAINING PROTEIN"/>
    <property type="match status" value="1"/>
</dbReference>
<dbReference type="EMBL" id="ABJB010336322">
    <property type="status" value="NOT_ANNOTATED_CDS"/>
    <property type="molecule type" value="Genomic_DNA"/>
</dbReference>
<dbReference type="VEuPathDB" id="VectorBase:ISCI015339"/>
<dbReference type="Pfam" id="PF00002">
    <property type="entry name" value="7tm_2"/>
    <property type="match status" value="1"/>
</dbReference>
<evidence type="ECO:0000256" key="1">
    <source>
        <dbReference type="ARBA" id="ARBA00004141"/>
    </source>
</evidence>
<dbReference type="InParanoid" id="B7QNM0"/>
<accession>B7QNM0</accession>
<feature type="non-terminal residue" evidence="5">
    <location>
        <position position="1"/>
    </location>
</feature>
<reference evidence="5 7" key="1">
    <citation type="submission" date="2008-03" db="EMBL/GenBank/DDBJ databases">
        <title>Annotation of Ixodes scapularis.</title>
        <authorList>
            <consortium name="Ixodes scapularis Genome Project Consortium"/>
            <person name="Caler E."/>
            <person name="Hannick L.I."/>
            <person name="Bidwell S."/>
            <person name="Joardar V."/>
            <person name="Thiagarajan M."/>
            <person name="Amedeo P."/>
            <person name="Galinsky K.J."/>
            <person name="Schobel S."/>
            <person name="Inman J."/>
            <person name="Hostetler J."/>
            <person name="Miller J."/>
            <person name="Hammond M."/>
            <person name="Megy K."/>
            <person name="Lawson D."/>
            <person name="Kodira C."/>
            <person name="Sutton G."/>
            <person name="Meyer J."/>
            <person name="Hill C.A."/>
            <person name="Birren B."/>
            <person name="Nene V."/>
            <person name="Collins F."/>
            <person name="Alarcon-Chaidez F."/>
            <person name="Wikel S."/>
            <person name="Strausberg R."/>
        </authorList>
    </citation>
    <scope>NUCLEOTIDE SEQUENCE [LARGE SCALE GENOMIC DNA]</scope>
    <source>
        <strain evidence="7">Wikel</strain>
        <strain evidence="5">Wikel colony</strain>
    </source>
</reference>
<keyword evidence="4" id="KW-0472">Membrane</keyword>
<evidence type="ECO:0000313" key="6">
    <source>
        <dbReference type="EnsemblMetazoa" id="ISCW015339-PA"/>
    </source>
</evidence>
<proteinExistence type="predicted"/>
<dbReference type="PaxDb" id="6945-B7QNM0"/>
<dbReference type="EnsemblMetazoa" id="ISCW015339-RA">
    <property type="protein sequence ID" value="ISCW015339-PA"/>
    <property type="gene ID" value="ISCW015339"/>
</dbReference>
<protein>
    <submittedName>
        <fullName evidence="5 6">Uncharacterized protein</fullName>
    </submittedName>
</protein>
<dbReference type="STRING" id="6945.B7QNM0"/>
<gene>
    <name evidence="5" type="ORF">IscW_ISCW015339</name>
</gene>
<evidence type="ECO:0000256" key="3">
    <source>
        <dbReference type="ARBA" id="ARBA00022989"/>
    </source>
</evidence>